<proteinExistence type="predicted"/>
<gene>
    <name evidence="1" type="ORF">XELAEV_18029202mg</name>
</gene>
<name>A0A974CR25_XENLA</name>
<dbReference type="AlphaFoldDB" id="A0A974CR25"/>
<sequence>MKRGPSLGSILSPSLFKDIDVHSSTRWLTTKGCYRCGGTRCGTCRYMKPSKTFKGKHDSKSYNINFYANCGTNNIIYLVTLSYVQIIDRVTLGVRKGNTDLPLLKKEAMWIYRLGTVAPNGLNREWELNCFIDR</sequence>
<protein>
    <submittedName>
        <fullName evidence="1">Uncharacterized protein</fullName>
    </submittedName>
</protein>
<evidence type="ECO:0000313" key="1">
    <source>
        <dbReference type="EMBL" id="OCT78099.1"/>
    </source>
</evidence>
<dbReference type="Proteomes" id="UP000694892">
    <property type="component" value="Chromosome 5S"/>
</dbReference>
<dbReference type="EMBL" id="CM004475">
    <property type="protein sequence ID" value="OCT78099.1"/>
    <property type="molecule type" value="Genomic_DNA"/>
</dbReference>
<accession>A0A974CR25</accession>
<reference evidence="2" key="1">
    <citation type="journal article" date="2016" name="Nature">
        <title>Genome evolution in the allotetraploid frog Xenopus laevis.</title>
        <authorList>
            <person name="Session A.M."/>
            <person name="Uno Y."/>
            <person name="Kwon T."/>
            <person name="Chapman J.A."/>
            <person name="Toyoda A."/>
            <person name="Takahashi S."/>
            <person name="Fukui A."/>
            <person name="Hikosaka A."/>
            <person name="Suzuki A."/>
            <person name="Kondo M."/>
            <person name="van Heeringen S.J."/>
            <person name="Quigley I."/>
            <person name="Heinz S."/>
            <person name="Ogino H."/>
            <person name="Ochi H."/>
            <person name="Hellsten U."/>
            <person name="Lyons J.B."/>
            <person name="Simakov O."/>
            <person name="Putnam N."/>
            <person name="Stites J."/>
            <person name="Kuroki Y."/>
            <person name="Tanaka T."/>
            <person name="Michiue T."/>
            <person name="Watanabe M."/>
            <person name="Bogdanovic O."/>
            <person name="Lister R."/>
            <person name="Georgiou G."/>
            <person name="Paranjpe S.S."/>
            <person name="van Kruijsbergen I."/>
            <person name="Shu S."/>
            <person name="Carlson J."/>
            <person name="Kinoshita T."/>
            <person name="Ohta Y."/>
            <person name="Mawaribuchi S."/>
            <person name="Jenkins J."/>
            <person name="Grimwood J."/>
            <person name="Schmutz J."/>
            <person name="Mitros T."/>
            <person name="Mozaffari S.V."/>
            <person name="Suzuki Y."/>
            <person name="Haramoto Y."/>
            <person name="Yamamoto T.S."/>
            <person name="Takagi C."/>
            <person name="Heald R."/>
            <person name="Miller K."/>
            <person name="Haudenschild C."/>
            <person name="Kitzman J."/>
            <person name="Nakayama T."/>
            <person name="Izutsu Y."/>
            <person name="Robert J."/>
            <person name="Fortriede J."/>
            <person name="Burns K."/>
            <person name="Lotay V."/>
            <person name="Karimi K."/>
            <person name="Yasuoka Y."/>
            <person name="Dichmann D.S."/>
            <person name="Flajnik M.F."/>
            <person name="Houston D.W."/>
            <person name="Shendure J."/>
            <person name="DuPasquier L."/>
            <person name="Vize P.D."/>
            <person name="Zorn A.M."/>
            <person name="Ito M."/>
            <person name="Marcotte E.M."/>
            <person name="Wallingford J.B."/>
            <person name="Ito Y."/>
            <person name="Asashima M."/>
            <person name="Ueno N."/>
            <person name="Matsuda Y."/>
            <person name="Veenstra G.J."/>
            <person name="Fujiyama A."/>
            <person name="Harland R.M."/>
            <person name="Taira M."/>
            <person name="Rokhsar D.S."/>
        </authorList>
    </citation>
    <scope>NUCLEOTIDE SEQUENCE [LARGE SCALE GENOMIC DNA]</scope>
    <source>
        <strain evidence="2">J</strain>
    </source>
</reference>
<organism evidence="1 2">
    <name type="scientific">Xenopus laevis</name>
    <name type="common">African clawed frog</name>
    <dbReference type="NCBI Taxonomy" id="8355"/>
    <lineage>
        <taxon>Eukaryota</taxon>
        <taxon>Metazoa</taxon>
        <taxon>Chordata</taxon>
        <taxon>Craniata</taxon>
        <taxon>Vertebrata</taxon>
        <taxon>Euteleostomi</taxon>
        <taxon>Amphibia</taxon>
        <taxon>Batrachia</taxon>
        <taxon>Anura</taxon>
        <taxon>Pipoidea</taxon>
        <taxon>Pipidae</taxon>
        <taxon>Xenopodinae</taxon>
        <taxon>Xenopus</taxon>
        <taxon>Xenopus</taxon>
    </lineage>
</organism>
<evidence type="ECO:0000313" key="2">
    <source>
        <dbReference type="Proteomes" id="UP000694892"/>
    </source>
</evidence>